<feature type="domain" description="Tail specific protease" evidence="3">
    <location>
        <begin position="159"/>
        <end position="374"/>
    </location>
</feature>
<dbReference type="AlphaFoldDB" id="A0A7G9S8Y7"/>
<dbReference type="RefSeq" id="WP_187541312.1">
    <property type="nucleotide sequence ID" value="NZ_CP060717.1"/>
</dbReference>
<accession>A0A7G9S8Y7</accession>
<dbReference type="KEGG" id="srhi:H9L12_08125"/>
<feature type="signal peptide" evidence="2">
    <location>
        <begin position="1"/>
        <end position="21"/>
    </location>
</feature>
<protein>
    <submittedName>
        <fullName evidence="4">S41 family peptidase</fullName>
    </submittedName>
</protein>
<proteinExistence type="predicted"/>
<reference evidence="4 5" key="1">
    <citation type="submission" date="2020-08" db="EMBL/GenBank/DDBJ databases">
        <title>Genome sequence of Sphingomonas rhizophila KACC 19189T.</title>
        <authorList>
            <person name="Hyun D.-W."/>
            <person name="Bae J.-W."/>
        </authorList>
    </citation>
    <scope>NUCLEOTIDE SEQUENCE [LARGE SCALE GENOMIC DNA]</scope>
    <source>
        <strain evidence="4 5">KACC 19189</strain>
    </source>
</reference>
<dbReference type="Gene3D" id="3.90.226.10">
    <property type="entry name" value="2-enoyl-CoA Hydratase, Chain A, domain 1"/>
    <property type="match status" value="1"/>
</dbReference>
<evidence type="ECO:0000313" key="4">
    <source>
        <dbReference type="EMBL" id="QNN64312.1"/>
    </source>
</evidence>
<dbReference type="PANTHER" id="PTHR32060:SF30">
    <property type="entry name" value="CARBOXY-TERMINAL PROCESSING PROTEASE CTPA"/>
    <property type="match status" value="1"/>
</dbReference>
<sequence length="394" mass="41767">MTLTHLAAAIGLISVPALATASDPGFDRSAWKADFERVKVGLAQGYANLDWQVDRRTFNLARADAQIGAMLDKAQSDVEAALVFAKLIDAFDDPHLQLQVGPPPSSAGLLPRQSNADGPTEARPKCGEAHYADGKAATRLPYVKAAGWKPLSDGPFVAGQIGDIGIVRIPAFGEDRYLSACKIVAKPGMDSRALQLATRAELNRQLTTLIGTLRQRGVRKLVVDVSGNGGGSEWSSEVAAMFASGTLKRQAPRRVGPACDRSAVWKGERPCPIYAGSAETETMAGTGTWTGPLAILTDRRSASATEEFVTWLKDNGRAMIAGERTFGAGCGYIDGGSAIALKAANLHIMMPNCSRYTGAGINEIEGIAPDITVDWSTVTPDEMPGLLAGLFDRR</sequence>
<dbReference type="SMART" id="SM00245">
    <property type="entry name" value="TSPc"/>
    <property type="match status" value="1"/>
</dbReference>
<dbReference type="CDD" id="cd06567">
    <property type="entry name" value="Peptidase_S41"/>
    <property type="match status" value="1"/>
</dbReference>
<dbReference type="PANTHER" id="PTHR32060">
    <property type="entry name" value="TAIL-SPECIFIC PROTEASE"/>
    <property type="match status" value="1"/>
</dbReference>
<dbReference type="GO" id="GO:0030288">
    <property type="term" value="C:outer membrane-bounded periplasmic space"/>
    <property type="evidence" value="ECO:0007669"/>
    <property type="project" value="TreeGrafter"/>
</dbReference>
<evidence type="ECO:0000256" key="1">
    <source>
        <dbReference type="SAM" id="MobiDB-lite"/>
    </source>
</evidence>
<dbReference type="EMBL" id="CP060717">
    <property type="protein sequence ID" value="QNN64312.1"/>
    <property type="molecule type" value="Genomic_DNA"/>
</dbReference>
<dbReference type="Proteomes" id="UP000515955">
    <property type="component" value="Chromosome"/>
</dbReference>
<dbReference type="SUPFAM" id="SSF52096">
    <property type="entry name" value="ClpP/crotonase"/>
    <property type="match status" value="1"/>
</dbReference>
<dbReference type="InterPro" id="IPR029045">
    <property type="entry name" value="ClpP/crotonase-like_dom_sf"/>
</dbReference>
<keyword evidence="2" id="KW-0732">Signal</keyword>
<dbReference type="InterPro" id="IPR005151">
    <property type="entry name" value="Tail-specific_protease"/>
</dbReference>
<organism evidence="4 5">
    <name type="scientific">Sphingomonas rhizophila</name>
    <dbReference type="NCBI Taxonomy" id="2071607"/>
    <lineage>
        <taxon>Bacteria</taxon>
        <taxon>Pseudomonadati</taxon>
        <taxon>Pseudomonadota</taxon>
        <taxon>Alphaproteobacteria</taxon>
        <taxon>Sphingomonadales</taxon>
        <taxon>Sphingomonadaceae</taxon>
        <taxon>Sphingomonas</taxon>
    </lineage>
</organism>
<dbReference type="GO" id="GO:0004175">
    <property type="term" value="F:endopeptidase activity"/>
    <property type="evidence" value="ECO:0007669"/>
    <property type="project" value="TreeGrafter"/>
</dbReference>
<feature type="region of interest" description="Disordered" evidence="1">
    <location>
        <begin position="101"/>
        <end position="125"/>
    </location>
</feature>
<dbReference type="Pfam" id="PF03572">
    <property type="entry name" value="Peptidase_S41"/>
    <property type="match status" value="1"/>
</dbReference>
<feature type="chain" id="PRO_5028809498" evidence="2">
    <location>
        <begin position="22"/>
        <end position="394"/>
    </location>
</feature>
<evidence type="ECO:0000256" key="2">
    <source>
        <dbReference type="SAM" id="SignalP"/>
    </source>
</evidence>
<evidence type="ECO:0000259" key="3">
    <source>
        <dbReference type="SMART" id="SM00245"/>
    </source>
</evidence>
<evidence type="ECO:0000313" key="5">
    <source>
        <dbReference type="Proteomes" id="UP000515955"/>
    </source>
</evidence>
<name>A0A7G9S8Y7_9SPHN</name>
<dbReference type="GO" id="GO:0006508">
    <property type="term" value="P:proteolysis"/>
    <property type="evidence" value="ECO:0007669"/>
    <property type="project" value="InterPro"/>
</dbReference>
<dbReference type="GO" id="GO:0008236">
    <property type="term" value="F:serine-type peptidase activity"/>
    <property type="evidence" value="ECO:0007669"/>
    <property type="project" value="InterPro"/>
</dbReference>
<dbReference type="GO" id="GO:0007165">
    <property type="term" value="P:signal transduction"/>
    <property type="evidence" value="ECO:0007669"/>
    <property type="project" value="TreeGrafter"/>
</dbReference>
<gene>
    <name evidence="4" type="ORF">H9L12_08125</name>
</gene>
<keyword evidence="5" id="KW-1185">Reference proteome</keyword>